<feature type="region of interest" description="Disordered" evidence="1">
    <location>
        <begin position="46"/>
        <end position="67"/>
    </location>
</feature>
<comment type="caution">
    <text evidence="3">The sequence shown here is derived from an EMBL/GenBank/DDBJ whole genome shotgun (WGS) entry which is preliminary data.</text>
</comment>
<evidence type="ECO:0000313" key="3">
    <source>
        <dbReference type="EMBL" id="GBP32947.1"/>
    </source>
</evidence>
<feature type="signal peptide" evidence="2">
    <location>
        <begin position="1"/>
        <end position="21"/>
    </location>
</feature>
<evidence type="ECO:0008006" key="5">
    <source>
        <dbReference type="Google" id="ProtNLM"/>
    </source>
</evidence>
<feature type="chain" id="PRO_5020027307" description="Secreted protein" evidence="2">
    <location>
        <begin position="22"/>
        <end position="86"/>
    </location>
</feature>
<evidence type="ECO:0000313" key="4">
    <source>
        <dbReference type="Proteomes" id="UP000299102"/>
    </source>
</evidence>
<evidence type="ECO:0000256" key="2">
    <source>
        <dbReference type="SAM" id="SignalP"/>
    </source>
</evidence>
<sequence length="86" mass="9236">MSADFLSIWTAITILFAVSTSGPGRVRSPSRSRSCMGLDTDLGPHLGINAPARPAANQQTTPPAPRLLASTRHCEPTARNRYSRFG</sequence>
<keyword evidence="2" id="KW-0732">Signal</keyword>
<evidence type="ECO:0000256" key="1">
    <source>
        <dbReference type="SAM" id="MobiDB-lite"/>
    </source>
</evidence>
<protein>
    <recommendedName>
        <fullName evidence="5">Secreted protein</fullName>
    </recommendedName>
</protein>
<reference evidence="3 4" key="1">
    <citation type="journal article" date="2019" name="Commun. Biol.">
        <title>The bagworm genome reveals a unique fibroin gene that provides high tensile strength.</title>
        <authorList>
            <person name="Kono N."/>
            <person name="Nakamura H."/>
            <person name="Ohtoshi R."/>
            <person name="Tomita M."/>
            <person name="Numata K."/>
            <person name="Arakawa K."/>
        </authorList>
    </citation>
    <scope>NUCLEOTIDE SEQUENCE [LARGE SCALE GENOMIC DNA]</scope>
</reference>
<feature type="compositionally biased region" description="Low complexity" evidence="1">
    <location>
        <begin position="49"/>
        <end position="61"/>
    </location>
</feature>
<gene>
    <name evidence="3" type="ORF">EVAR_20127_1</name>
</gene>
<dbReference type="Proteomes" id="UP000299102">
    <property type="component" value="Unassembled WGS sequence"/>
</dbReference>
<name>A0A4C1V3T0_EUMVA</name>
<dbReference type="AlphaFoldDB" id="A0A4C1V3T0"/>
<keyword evidence="4" id="KW-1185">Reference proteome</keyword>
<organism evidence="3 4">
    <name type="scientific">Eumeta variegata</name>
    <name type="common">Bagworm moth</name>
    <name type="synonym">Eumeta japonica</name>
    <dbReference type="NCBI Taxonomy" id="151549"/>
    <lineage>
        <taxon>Eukaryota</taxon>
        <taxon>Metazoa</taxon>
        <taxon>Ecdysozoa</taxon>
        <taxon>Arthropoda</taxon>
        <taxon>Hexapoda</taxon>
        <taxon>Insecta</taxon>
        <taxon>Pterygota</taxon>
        <taxon>Neoptera</taxon>
        <taxon>Endopterygota</taxon>
        <taxon>Lepidoptera</taxon>
        <taxon>Glossata</taxon>
        <taxon>Ditrysia</taxon>
        <taxon>Tineoidea</taxon>
        <taxon>Psychidae</taxon>
        <taxon>Oiketicinae</taxon>
        <taxon>Eumeta</taxon>
    </lineage>
</organism>
<accession>A0A4C1V3T0</accession>
<dbReference type="EMBL" id="BGZK01000267">
    <property type="protein sequence ID" value="GBP32947.1"/>
    <property type="molecule type" value="Genomic_DNA"/>
</dbReference>
<proteinExistence type="predicted"/>